<evidence type="ECO:0000313" key="9">
    <source>
        <dbReference type="EMBL" id="CAL4122301.1"/>
    </source>
</evidence>
<proteinExistence type="inferred from homology"/>
<evidence type="ECO:0000259" key="8">
    <source>
        <dbReference type="PROSITE" id="PS51456"/>
    </source>
</evidence>
<comment type="caution">
    <text evidence="9">The sequence shown here is derived from an EMBL/GenBank/DDBJ whole genome shotgun (WGS) entry which is preliminary data.</text>
</comment>
<dbReference type="GO" id="GO:0005737">
    <property type="term" value="C:cytoplasm"/>
    <property type="evidence" value="ECO:0007669"/>
    <property type="project" value="TreeGrafter"/>
</dbReference>
<feature type="non-terminal residue" evidence="9">
    <location>
        <position position="105"/>
    </location>
</feature>
<protein>
    <recommendedName>
        <fullName evidence="8">Myosin motor domain-containing protein</fullName>
    </recommendedName>
</protein>
<dbReference type="InterPro" id="IPR036961">
    <property type="entry name" value="Kinesin_motor_dom_sf"/>
</dbReference>
<dbReference type="AlphaFoldDB" id="A0AAV2RFH9"/>
<sequence length="105" mass="12169">FQVYDWQSEKGNKSTVDDMVLLTKITEAAITDNLKERLFEDRIYTYIGPLLVAVNPFKNLPYFGDKEVDMYKGAAHYEVPPHIFALADTMYRNMLIDKESQCVII</sequence>
<comment type="similarity">
    <text evidence="1 7">Belongs to the TRAFAC class myosin-kinesin ATPase superfamily. Myosin family.</text>
</comment>
<evidence type="ECO:0000256" key="7">
    <source>
        <dbReference type="PROSITE-ProRule" id="PRU00782"/>
    </source>
</evidence>
<dbReference type="Gene3D" id="3.40.850.10">
    <property type="entry name" value="Kinesin motor domain"/>
    <property type="match status" value="1"/>
</dbReference>
<keyword evidence="4 7" id="KW-0518">Myosin</keyword>
<dbReference type="PANTHER" id="PTHR13140:SF729">
    <property type="entry name" value="UNCONVENTIONAL MYOSIN-IE"/>
    <property type="match status" value="1"/>
</dbReference>
<dbReference type="EMBL" id="CAXKWB010019886">
    <property type="protein sequence ID" value="CAL4122301.1"/>
    <property type="molecule type" value="Genomic_DNA"/>
</dbReference>
<evidence type="ECO:0000256" key="3">
    <source>
        <dbReference type="ARBA" id="ARBA00022840"/>
    </source>
</evidence>
<dbReference type="GO" id="GO:0005524">
    <property type="term" value="F:ATP binding"/>
    <property type="evidence" value="ECO:0007669"/>
    <property type="project" value="UniProtKB-KW"/>
</dbReference>
<keyword evidence="10" id="KW-1185">Reference proteome</keyword>
<accession>A0AAV2RFH9</accession>
<dbReference type="InterPro" id="IPR001609">
    <property type="entry name" value="Myosin_head_motor_dom-like"/>
</dbReference>
<dbReference type="InterPro" id="IPR027417">
    <property type="entry name" value="P-loop_NTPase"/>
</dbReference>
<dbReference type="GO" id="GO:0006897">
    <property type="term" value="P:endocytosis"/>
    <property type="evidence" value="ECO:0007669"/>
    <property type="project" value="TreeGrafter"/>
</dbReference>
<dbReference type="GO" id="GO:0000146">
    <property type="term" value="F:microfilament motor activity"/>
    <property type="evidence" value="ECO:0007669"/>
    <property type="project" value="TreeGrafter"/>
</dbReference>
<dbReference type="PROSITE" id="PS51456">
    <property type="entry name" value="MYOSIN_MOTOR"/>
    <property type="match status" value="1"/>
</dbReference>
<dbReference type="GO" id="GO:0005886">
    <property type="term" value="C:plasma membrane"/>
    <property type="evidence" value="ECO:0007669"/>
    <property type="project" value="TreeGrafter"/>
</dbReference>
<dbReference type="PANTHER" id="PTHR13140">
    <property type="entry name" value="MYOSIN"/>
    <property type="match status" value="1"/>
</dbReference>
<feature type="domain" description="Myosin motor" evidence="8">
    <location>
        <begin position="14"/>
        <end position="105"/>
    </location>
</feature>
<name>A0AAV2RFH9_MEGNR</name>
<dbReference type="SUPFAM" id="SSF52540">
    <property type="entry name" value="P-loop containing nucleoside triphosphate hydrolases"/>
    <property type="match status" value="1"/>
</dbReference>
<keyword evidence="5" id="KW-0505">Motor protein</keyword>
<evidence type="ECO:0000256" key="5">
    <source>
        <dbReference type="ARBA" id="ARBA00023175"/>
    </source>
</evidence>
<dbReference type="GO" id="GO:0005902">
    <property type="term" value="C:microvillus"/>
    <property type="evidence" value="ECO:0007669"/>
    <property type="project" value="TreeGrafter"/>
</dbReference>
<dbReference type="PRINTS" id="PR00193">
    <property type="entry name" value="MYOSINHEAVY"/>
</dbReference>
<feature type="non-terminal residue" evidence="9">
    <location>
        <position position="1"/>
    </location>
</feature>
<gene>
    <name evidence="9" type="ORF">MNOR_LOCUS23023</name>
</gene>
<keyword evidence="6 7" id="KW-0009">Actin-binding</keyword>
<dbReference type="Proteomes" id="UP001497623">
    <property type="component" value="Unassembled WGS sequence"/>
</dbReference>
<dbReference type="Pfam" id="PF00063">
    <property type="entry name" value="Myosin_head"/>
    <property type="match status" value="1"/>
</dbReference>
<keyword evidence="2" id="KW-0547">Nucleotide-binding</keyword>
<dbReference type="GO" id="GO:0007015">
    <property type="term" value="P:actin filament organization"/>
    <property type="evidence" value="ECO:0007669"/>
    <property type="project" value="TreeGrafter"/>
</dbReference>
<dbReference type="GO" id="GO:0016459">
    <property type="term" value="C:myosin complex"/>
    <property type="evidence" value="ECO:0007669"/>
    <property type="project" value="UniProtKB-KW"/>
</dbReference>
<evidence type="ECO:0000256" key="2">
    <source>
        <dbReference type="ARBA" id="ARBA00022741"/>
    </source>
</evidence>
<dbReference type="FunFam" id="3.40.850.10:FF:000101">
    <property type="entry name" value="Slow myosin heavy chain 2"/>
    <property type="match status" value="1"/>
</dbReference>
<dbReference type="GO" id="GO:0051015">
    <property type="term" value="F:actin filament binding"/>
    <property type="evidence" value="ECO:0007669"/>
    <property type="project" value="TreeGrafter"/>
</dbReference>
<reference evidence="9 10" key="1">
    <citation type="submission" date="2024-05" db="EMBL/GenBank/DDBJ databases">
        <authorList>
            <person name="Wallberg A."/>
        </authorList>
    </citation>
    <scope>NUCLEOTIDE SEQUENCE [LARGE SCALE GENOMIC DNA]</scope>
</reference>
<organism evidence="9 10">
    <name type="scientific">Meganyctiphanes norvegica</name>
    <name type="common">Northern krill</name>
    <name type="synonym">Thysanopoda norvegica</name>
    <dbReference type="NCBI Taxonomy" id="48144"/>
    <lineage>
        <taxon>Eukaryota</taxon>
        <taxon>Metazoa</taxon>
        <taxon>Ecdysozoa</taxon>
        <taxon>Arthropoda</taxon>
        <taxon>Crustacea</taxon>
        <taxon>Multicrustacea</taxon>
        <taxon>Malacostraca</taxon>
        <taxon>Eumalacostraca</taxon>
        <taxon>Eucarida</taxon>
        <taxon>Euphausiacea</taxon>
        <taxon>Euphausiidae</taxon>
        <taxon>Meganyctiphanes</taxon>
    </lineage>
</organism>
<evidence type="ECO:0000313" key="10">
    <source>
        <dbReference type="Proteomes" id="UP001497623"/>
    </source>
</evidence>
<evidence type="ECO:0000256" key="1">
    <source>
        <dbReference type="ARBA" id="ARBA00008314"/>
    </source>
</evidence>
<evidence type="ECO:0000256" key="4">
    <source>
        <dbReference type="ARBA" id="ARBA00023123"/>
    </source>
</evidence>
<evidence type="ECO:0000256" key="6">
    <source>
        <dbReference type="ARBA" id="ARBA00023203"/>
    </source>
</evidence>
<comment type="caution">
    <text evidence="7">Lacks conserved residue(s) required for the propagation of feature annotation.</text>
</comment>
<keyword evidence="3" id="KW-0067">ATP-binding</keyword>